<dbReference type="Pfam" id="PF01850">
    <property type="entry name" value="PIN"/>
    <property type="match status" value="1"/>
</dbReference>
<proteinExistence type="inferred from homology"/>
<comment type="cofactor">
    <cofactor evidence="1">
        <name>Mg(2+)</name>
        <dbReference type="ChEBI" id="CHEBI:18420"/>
    </cofactor>
</comment>
<keyword evidence="2" id="KW-1277">Toxin-antitoxin system</keyword>
<sequence>MIALDTNVIIDIEEGTPESAERALRAVERAGERGGLVICGIVYAELHARPQRAASDLDDALRTARIAVDLQLTAEIWREAGHAYAAYAHRRRAAGGDSPRRILADFVIGAHARAVGSLVTRDAAFYRRAFPELRVVAVDECEKNPDRA</sequence>
<evidence type="ECO:0000256" key="4">
    <source>
        <dbReference type="ARBA" id="ARBA00022723"/>
    </source>
</evidence>
<dbReference type="InterPro" id="IPR022907">
    <property type="entry name" value="VapC_family"/>
</dbReference>
<dbReference type="GO" id="GO:0016787">
    <property type="term" value="F:hydrolase activity"/>
    <property type="evidence" value="ECO:0007669"/>
    <property type="project" value="UniProtKB-KW"/>
</dbReference>
<evidence type="ECO:0000256" key="3">
    <source>
        <dbReference type="ARBA" id="ARBA00022722"/>
    </source>
</evidence>
<reference evidence="9" key="1">
    <citation type="submission" date="2009-10" db="EMBL/GenBank/DDBJ databases">
        <title>Diversity of trophic interactions inside an arsenic-rich microbial ecosystem.</title>
        <authorList>
            <person name="Bertin P.N."/>
            <person name="Heinrich-Salmeron A."/>
            <person name="Pelletier E."/>
            <person name="Goulhen-Chollet F."/>
            <person name="Arsene-Ploetze F."/>
            <person name="Gallien S."/>
            <person name="Calteau A."/>
            <person name="Vallenet D."/>
            <person name="Casiot C."/>
            <person name="Chane-Woon-Ming B."/>
            <person name="Giloteaux L."/>
            <person name="Barakat M."/>
            <person name="Bonnefoy V."/>
            <person name="Bruneel O."/>
            <person name="Chandler M."/>
            <person name="Cleiss J."/>
            <person name="Duran R."/>
            <person name="Elbaz-Poulichet F."/>
            <person name="Fonknechten N."/>
            <person name="Lauga B."/>
            <person name="Mornico D."/>
            <person name="Ortet P."/>
            <person name="Schaeffer C."/>
            <person name="Siguier P."/>
            <person name="Alexander Thil Smith A."/>
            <person name="Van Dorsselaer A."/>
            <person name="Weissenbach J."/>
            <person name="Medigue C."/>
            <person name="Le Paslier D."/>
        </authorList>
    </citation>
    <scope>NUCLEOTIDE SEQUENCE</scope>
</reference>
<keyword evidence="5" id="KW-0378">Hydrolase</keyword>
<dbReference type="AlphaFoldDB" id="E6Q6U2"/>
<comment type="caution">
    <text evidence="9">The sequence shown here is derived from an EMBL/GenBank/DDBJ whole genome shotgun (WGS) entry which is preliminary data.</text>
</comment>
<keyword evidence="4" id="KW-0479">Metal-binding</keyword>
<protein>
    <recommendedName>
        <fullName evidence="8">PIN domain-containing protein</fullName>
    </recommendedName>
</protein>
<feature type="domain" description="PIN" evidence="8">
    <location>
        <begin position="2"/>
        <end position="130"/>
    </location>
</feature>
<dbReference type="Gene3D" id="3.40.50.1010">
    <property type="entry name" value="5'-nuclease"/>
    <property type="match status" value="1"/>
</dbReference>
<dbReference type="InterPro" id="IPR002716">
    <property type="entry name" value="PIN_dom"/>
</dbReference>
<evidence type="ECO:0000256" key="5">
    <source>
        <dbReference type="ARBA" id="ARBA00022801"/>
    </source>
</evidence>
<evidence type="ECO:0000256" key="2">
    <source>
        <dbReference type="ARBA" id="ARBA00022649"/>
    </source>
</evidence>
<keyword evidence="6" id="KW-0460">Magnesium</keyword>
<organism evidence="9">
    <name type="scientific">mine drainage metagenome</name>
    <dbReference type="NCBI Taxonomy" id="410659"/>
    <lineage>
        <taxon>unclassified sequences</taxon>
        <taxon>metagenomes</taxon>
        <taxon>ecological metagenomes</taxon>
    </lineage>
</organism>
<comment type="similarity">
    <text evidence="7">Belongs to the PINc/VapC protein family.</text>
</comment>
<keyword evidence="3" id="KW-0540">Nuclease</keyword>
<evidence type="ECO:0000259" key="8">
    <source>
        <dbReference type="Pfam" id="PF01850"/>
    </source>
</evidence>
<dbReference type="GO" id="GO:0046872">
    <property type="term" value="F:metal ion binding"/>
    <property type="evidence" value="ECO:0007669"/>
    <property type="project" value="UniProtKB-KW"/>
</dbReference>
<dbReference type="PANTHER" id="PTHR33653:SF1">
    <property type="entry name" value="RIBONUCLEASE VAPC2"/>
    <property type="match status" value="1"/>
</dbReference>
<dbReference type="GO" id="GO:0004540">
    <property type="term" value="F:RNA nuclease activity"/>
    <property type="evidence" value="ECO:0007669"/>
    <property type="project" value="InterPro"/>
</dbReference>
<dbReference type="HAMAP" id="MF_00265">
    <property type="entry name" value="VapC_Nob1"/>
    <property type="match status" value="1"/>
</dbReference>
<dbReference type="SUPFAM" id="SSF88723">
    <property type="entry name" value="PIN domain-like"/>
    <property type="match status" value="1"/>
</dbReference>
<dbReference type="EMBL" id="CABO01000044">
    <property type="protein sequence ID" value="CBI02917.1"/>
    <property type="molecule type" value="Genomic_DNA"/>
</dbReference>
<evidence type="ECO:0000256" key="6">
    <source>
        <dbReference type="ARBA" id="ARBA00022842"/>
    </source>
</evidence>
<accession>E6Q6U2</accession>
<evidence type="ECO:0000256" key="7">
    <source>
        <dbReference type="ARBA" id="ARBA00038093"/>
    </source>
</evidence>
<dbReference type="InterPro" id="IPR029060">
    <property type="entry name" value="PIN-like_dom_sf"/>
</dbReference>
<gene>
    <name evidence="9" type="ORF">CARN4_2688</name>
</gene>
<dbReference type="PANTHER" id="PTHR33653">
    <property type="entry name" value="RIBONUCLEASE VAPC2"/>
    <property type="match status" value="1"/>
</dbReference>
<name>E6Q6U2_9ZZZZ</name>
<dbReference type="InterPro" id="IPR050556">
    <property type="entry name" value="Type_II_TA_system_RNase"/>
</dbReference>
<evidence type="ECO:0000256" key="1">
    <source>
        <dbReference type="ARBA" id="ARBA00001946"/>
    </source>
</evidence>
<evidence type="ECO:0000313" key="9">
    <source>
        <dbReference type="EMBL" id="CBI02917.1"/>
    </source>
</evidence>